<comment type="caution">
    <text evidence="3">The sequence shown here is derived from an EMBL/GenBank/DDBJ whole genome shotgun (WGS) entry which is preliminary data.</text>
</comment>
<keyword evidence="4" id="KW-1185">Reference proteome</keyword>
<evidence type="ECO:0000313" key="3">
    <source>
        <dbReference type="EMBL" id="MTD57435.1"/>
    </source>
</evidence>
<dbReference type="RefSeq" id="WP_154759566.1">
    <property type="nucleotide sequence ID" value="NZ_WMBA01000048.1"/>
</dbReference>
<dbReference type="OrthoDB" id="8225825at2"/>
<dbReference type="NCBIfam" id="TIGR00026">
    <property type="entry name" value="hi_GC_TIGR00026"/>
    <property type="match status" value="1"/>
</dbReference>
<name>A0A6N7YWJ7_9PSEU</name>
<dbReference type="Gene3D" id="2.30.110.10">
    <property type="entry name" value="Electron Transport, Fmn-binding Protein, Chain A"/>
    <property type="match status" value="1"/>
</dbReference>
<dbReference type="EMBL" id="WMBA01000048">
    <property type="protein sequence ID" value="MTD57435.1"/>
    <property type="molecule type" value="Genomic_DNA"/>
</dbReference>
<dbReference type="AlphaFoldDB" id="A0A6N7YWJ7"/>
<evidence type="ECO:0000256" key="2">
    <source>
        <dbReference type="ARBA" id="ARBA00049106"/>
    </source>
</evidence>
<dbReference type="InterPro" id="IPR004378">
    <property type="entry name" value="F420H2_quin_Rdtase"/>
</dbReference>
<sequence length="141" mass="15378">MSDIDLNQQIIAEFRTNGGRIGGHLEGVPVVILHHRGRSSGREYVHPVVCLADADDANTLYVFGTNGGQPTSPQWYRNLTAAGTGTVETATETYPVSVRELTGAERDQVWKKQTDHAPFFADYADKLAGVRTIPVLALSRV</sequence>
<evidence type="ECO:0000256" key="1">
    <source>
        <dbReference type="ARBA" id="ARBA00008710"/>
    </source>
</evidence>
<dbReference type="PANTHER" id="PTHR39428:SF3">
    <property type="entry name" value="DEAZAFLAVIN-DEPENDENT NITROREDUCTASE"/>
    <property type="match status" value="1"/>
</dbReference>
<comment type="similarity">
    <text evidence="1">Belongs to the F420H(2)-dependent quinone reductase family.</text>
</comment>
<dbReference type="PANTHER" id="PTHR39428">
    <property type="entry name" value="F420H(2)-DEPENDENT QUINONE REDUCTASE RV1261C"/>
    <property type="match status" value="1"/>
</dbReference>
<comment type="catalytic activity">
    <reaction evidence="2">
        <text>oxidized coenzyme F420-(gamma-L-Glu)(n) + a quinol + H(+) = reduced coenzyme F420-(gamma-L-Glu)(n) + a quinone</text>
        <dbReference type="Rhea" id="RHEA:39663"/>
        <dbReference type="Rhea" id="RHEA-COMP:12939"/>
        <dbReference type="Rhea" id="RHEA-COMP:14378"/>
        <dbReference type="ChEBI" id="CHEBI:15378"/>
        <dbReference type="ChEBI" id="CHEBI:24646"/>
        <dbReference type="ChEBI" id="CHEBI:132124"/>
        <dbReference type="ChEBI" id="CHEBI:133980"/>
        <dbReference type="ChEBI" id="CHEBI:139511"/>
    </reaction>
</comment>
<dbReference type="GO" id="GO:0016491">
    <property type="term" value="F:oxidoreductase activity"/>
    <property type="evidence" value="ECO:0007669"/>
    <property type="project" value="InterPro"/>
</dbReference>
<gene>
    <name evidence="3" type="ORF">GKO32_26195</name>
</gene>
<reference evidence="3 4" key="1">
    <citation type="submission" date="2019-11" db="EMBL/GenBank/DDBJ databases">
        <title>Draft genome of Amycolatopsis RM579.</title>
        <authorList>
            <person name="Duangmal K."/>
            <person name="Mingma R."/>
        </authorList>
    </citation>
    <scope>NUCLEOTIDE SEQUENCE [LARGE SCALE GENOMIC DNA]</scope>
    <source>
        <strain evidence="3 4">RM579</strain>
    </source>
</reference>
<dbReference type="Proteomes" id="UP000440096">
    <property type="component" value="Unassembled WGS sequence"/>
</dbReference>
<dbReference type="GO" id="GO:0070967">
    <property type="term" value="F:coenzyme F420 binding"/>
    <property type="evidence" value="ECO:0007669"/>
    <property type="project" value="TreeGrafter"/>
</dbReference>
<dbReference type="GO" id="GO:0005886">
    <property type="term" value="C:plasma membrane"/>
    <property type="evidence" value="ECO:0007669"/>
    <property type="project" value="TreeGrafter"/>
</dbReference>
<evidence type="ECO:0000313" key="4">
    <source>
        <dbReference type="Proteomes" id="UP000440096"/>
    </source>
</evidence>
<accession>A0A6N7YWJ7</accession>
<dbReference type="InterPro" id="IPR012349">
    <property type="entry name" value="Split_barrel_FMN-bd"/>
</dbReference>
<proteinExistence type="inferred from homology"/>
<organism evidence="3 4">
    <name type="scientific">Amycolatopsis pithecellobii</name>
    <dbReference type="NCBI Taxonomy" id="664692"/>
    <lineage>
        <taxon>Bacteria</taxon>
        <taxon>Bacillati</taxon>
        <taxon>Actinomycetota</taxon>
        <taxon>Actinomycetes</taxon>
        <taxon>Pseudonocardiales</taxon>
        <taxon>Pseudonocardiaceae</taxon>
        <taxon>Amycolatopsis</taxon>
    </lineage>
</organism>
<protein>
    <submittedName>
        <fullName evidence="3">Nitroreductase family deazaflavin-dependent oxidoreductase</fullName>
    </submittedName>
</protein>
<dbReference type="Pfam" id="PF04075">
    <property type="entry name" value="F420H2_quin_red"/>
    <property type="match status" value="1"/>
</dbReference>